<evidence type="ECO:0000259" key="2">
    <source>
        <dbReference type="Pfam" id="PF22746"/>
    </source>
</evidence>
<reference evidence="3" key="1">
    <citation type="journal article" date="2020" name="mSystems">
        <title>Genome- and Community-Level Interaction Insights into Carbon Utilization and Element Cycling Functions of Hydrothermarchaeota in Hydrothermal Sediment.</title>
        <authorList>
            <person name="Zhou Z."/>
            <person name="Liu Y."/>
            <person name="Xu W."/>
            <person name="Pan J."/>
            <person name="Luo Z.H."/>
            <person name="Li M."/>
        </authorList>
    </citation>
    <scope>NUCLEOTIDE SEQUENCE [LARGE SCALE GENOMIC DNA]</scope>
    <source>
        <strain evidence="3">SpSt-488</strain>
    </source>
</reference>
<feature type="domain" description="YvlB/LiaX N-terminal" evidence="2">
    <location>
        <begin position="3"/>
        <end position="30"/>
    </location>
</feature>
<name>A0A7C4G9K7_UNCW3</name>
<feature type="domain" description="DUF4097" evidence="1">
    <location>
        <begin position="144"/>
        <end position="270"/>
    </location>
</feature>
<dbReference type="EMBL" id="DSUT01000056">
    <property type="protein sequence ID" value="HGK27914.1"/>
    <property type="molecule type" value="Genomic_DNA"/>
</dbReference>
<dbReference type="Pfam" id="PF22746">
    <property type="entry name" value="SHOCT-like_DUF2089-C"/>
    <property type="match status" value="1"/>
</dbReference>
<proteinExistence type="predicted"/>
<comment type="caution">
    <text evidence="3">The sequence shown here is derived from an EMBL/GenBank/DDBJ whole genome shotgun (WGS) entry which is preliminary data.</text>
</comment>
<protein>
    <submittedName>
        <fullName evidence="3">Uncharacterized protein</fullName>
    </submittedName>
</protein>
<gene>
    <name evidence="3" type="ORF">ENS41_03060</name>
</gene>
<dbReference type="InterPro" id="IPR053959">
    <property type="entry name" value="YvlB/LiaX_N"/>
</dbReference>
<dbReference type="Pfam" id="PF13349">
    <property type="entry name" value="DUF4097"/>
    <property type="match status" value="1"/>
</dbReference>
<evidence type="ECO:0000313" key="3">
    <source>
        <dbReference type="EMBL" id="HGK27914.1"/>
    </source>
</evidence>
<accession>A0A7C4G9K7</accession>
<sequence>MADERERILKLLEDGRITADQAARLIEALGRQAVEPPVTPVNARVIRRRRLHGVERIPDIVAEAVASAIEKELRPGARRQEFAGVGRVVIKSVSGDVEVGDSGEDKVVVESSEAAARVQEEGGEVMVKAVSGDLKVLVPSGCRLELASVTGDVLVADLSGHVMLRAVSGDVTLLRVGGRIEVNTASGDVVIESAGGAAGAVRTVSGDVELGLEPGADVLVHARSGEFGSVGLALKMPHEVLEKSEAQVKVKLGAGSRLLEVSTRSGSIEIGEAEER</sequence>
<organism evidence="3">
    <name type="scientific">candidate division WOR-3 bacterium</name>
    <dbReference type="NCBI Taxonomy" id="2052148"/>
    <lineage>
        <taxon>Bacteria</taxon>
        <taxon>Bacteria division WOR-3</taxon>
    </lineage>
</organism>
<evidence type="ECO:0000259" key="1">
    <source>
        <dbReference type="Pfam" id="PF13349"/>
    </source>
</evidence>
<dbReference type="InterPro" id="IPR025164">
    <property type="entry name" value="Toastrack_DUF4097"/>
</dbReference>
<dbReference type="AlphaFoldDB" id="A0A7C4G9K7"/>